<reference evidence="2" key="1">
    <citation type="submission" date="2022-07" db="EMBL/GenBank/DDBJ databases">
        <title>Genome Sequence of Leucocoprinus birnbaumii.</title>
        <authorList>
            <person name="Buettner E."/>
        </authorList>
    </citation>
    <scope>NUCLEOTIDE SEQUENCE</scope>
    <source>
        <strain evidence="2">VT141</strain>
    </source>
</reference>
<sequence length="910" mass="101816">MDEVGSRGLGIKDERPAAEPRASSPSSAGKNTPAPSANLDFELLDVFSDLPTTPGSPRLSPPPDLTPSTVSTVDRDDRSPTELELQGRTIVHHSLLTGEPCNADGNPVDPTVPPRVTSPTPDSNKHWPFQGAAEFELADFLFSQEEMSAKKIDRLMDILSTLYEQLPPFADHRELYSIIDSIKQGGVPWDSFTVQYNGPRPSDGEPVPPWMEKGYEVWYRDPLKVMEEMISNPEFNNQIDYAPKWVLWKGKRQFGDVMSGNWAWWQADIIAENDPNTHGAMFAPVILGSDKTTVSVATAHRGAMTVIGFLAIPKTTQEYASKLDFRKFRRSLIHTSLERILASLRPHMLEPRLTRCGDGHYRWVIYGLGPYIADYLEQVLLACVVQNWCAKCISPPDDLDKSPDKLCSHIHTNVLLEDDAISYQDLWKKYGIVGDCLPFTTAFPRADIHELLAPDLLHQIIKGTFKDHLVDWVEKYIVEEYKERVPEILADIDRRISVVPHFPGLRNFHEGRGFKQWTGDDSKGLMKVYLPAIAGHVPPDIVKAVAALIEFCYLVRRSTIDEDVLKQLAQVLSNFHSYREAFRNVRPDGFSLPRQHSLSHYIFLITEFGTPNGICSSITESLHIRAVKRPYRRSNRNNVLGQMIVTSQRLDKLKAARTYFSAHGLLEGPNSTSGAYRALAALLGEEGSKRGSVTADGAGSDIEGNGSQEMYGAGAVLEPDAHVEVKLARTPAQEDLPEIAGHVRVFESARAVFYAPSDISGLAGFHHERIQCKDSWYGAPRRDCIFVANAESPEEPGFKGLLVARVYLFFDFFHSGKRYECALVHWFSTFGEGPCEETGLWRVTPDFAGGQPVLEVIDLDTVLRGAHLIGVSGSSRLPKDPKFTKWCSLDSFKMFYVNKYVDHHAHEIAF</sequence>
<dbReference type="AlphaFoldDB" id="A0AAD5VSX5"/>
<gene>
    <name evidence="2" type="ORF">NP233_g5391</name>
</gene>
<name>A0AAD5VSX5_9AGAR</name>
<organism evidence="2 3">
    <name type="scientific">Leucocoprinus birnbaumii</name>
    <dbReference type="NCBI Taxonomy" id="56174"/>
    <lineage>
        <taxon>Eukaryota</taxon>
        <taxon>Fungi</taxon>
        <taxon>Dikarya</taxon>
        <taxon>Basidiomycota</taxon>
        <taxon>Agaricomycotina</taxon>
        <taxon>Agaricomycetes</taxon>
        <taxon>Agaricomycetidae</taxon>
        <taxon>Agaricales</taxon>
        <taxon>Agaricineae</taxon>
        <taxon>Agaricaceae</taxon>
        <taxon>Leucocoprinus</taxon>
    </lineage>
</organism>
<evidence type="ECO:0000313" key="2">
    <source>
        <dbReference type="EMBL" id="KAJ3568913.1"/>
    </source>
</evidence>
<dbReference type="InterPro" id="IPR041078">
    <property type="entry name" value="Plavaka"/>
</dbReference>
<dbReference type="Proteomes" id="UP001213000">
    <property type="component" value="Unassembled WGS sequence"/>
</dbReference>
<feature type="compositionally biased region" description="Low complexity" evidence="1">
    <location>
        <begin position="19"/>
        <end position="28"/>
    </location>
</feature>
<proteinExistence type="predicted"/>
<evidence type="ECO:0000256" key="1">
    <source>
        <dbReference type="SAM" id="MobiDB-lite"/>
    </source>
</evidence>
<protein>
    <submittedName>
        <fullName evidence="2">Uncharacterized protein</fullName>
    </submittedName>
</protein>
<accession>A0AAD5VSX5</accession>
<dbReference type="EMBL" id="JANIEX010000317">
    <property type="protein sequence ID" value="KAJ3568913.1"/>
    <property type="molecule type" value="Genomic_DNA"/>
</dbReference>
<evidence type="ECO:0000313" key="3">
    <source>
        <dbReference type="Proteomes" id="UP001213000"/>
    </source>
</evidence>
<feature type="region of interest" description="Disordered" evidence="1">
    <location>
        <begin position="1"/>
        <end position="81"/>
    </location>
</feature>
<dbReference type="Pfam" id="PF18759">
    <property type="entry name" value="Plavaka"/>
    <property type="match status" value="1"/>
</dbReference>
<keyword evidence="3" id="KW-1185">Reference proteome</keyword>
<comment type="caution">
    <text evidence="2">The sequence shown here is derived from an EMBL/GenBank/DDBJ whole genome shotgun (WGS) entry which is preliminary data.</text>
</comment>